<dbReference type="Pfam" id="PF07992">
    <property type="entry name" value="Pyr_redox_2"/>
    <property type="match status" value="1"/>
</dbReference>
<keyword evidence="5" id="KW-0676">Redox-active center</keyword>
<evidence type="ECO:0000256" key="5">
    <source>
        <dbReference type="ARBA" id="ARBA00023284"/>
    </source>
</evidence>
<dbReference type="PANTHER" id="PTHR48105">
    <property type="entry name" value="THIOREDOXIN REDUCTASE 1-RELATED-RELATED"/>
    <property type="match status" value="1"/>
</dbReference>
<proteinExistence type="predicted"/>
<dbReference type="InterPro" id="IPR008255">
    <property type="entry name" value="Pyr_nucl-diS_OxRdtase_2_AS"/>
</dbReference>
<dbReference type="Proteomes" id="UP000230131">
    <property type="component" value="Unassembled WGS sequence"/>
</dbReference>
<keyword evidence="3" id="KW-0560">Oxidoreductase</keyword>
<evidence type="ECO:0000313" key="7">
    <source>
        <dbReference type="EMBL" id="PIU99289.1"/>
    </source>
</evidence>
<keyword evidence="2" id="KW-0274">FAD</keyword>
<sequence>MPELLNAKNMALRKPGERPSGKRDNMLYDVIIIGGGPAGITAGIYAARADLKTLLVTKDFGGQISLKAVEIENYPGFEKISGLELIQKFENHFKKFSIEIIYSTVNKIKKENDTFIIFTEDKKQFQSKTLIVASGADPRPLEVEGEKEFIGKGVSYCVTCDGPLFKGKTVAVVGGGNAGFETAQSLAKWAKKIYILEILETVQADETNINQFKKLKEKGEIITNIEIKEIKGANFVDSLIYRKRDAEELKTLSVEGIFIEIGSIPATQFIKGLVEFNEKDEIKINPKTGGTNIPGLFAAGDADDVPYKQIVIAAGEGAKAALSAEKYIRELKTKS</sequence>
<dbReference type="PRINTS" id="PR00469">
    <property type="entry name" value="PNDRDTASEII"/>
</dbReference>
<gene>
    <name evidence="7" type="ORF">COS59_00595</name>
</gene>
<keyword evidence="1" id="KW-0285">Flavoprotein</keyword>
<dbReference type="InterPro" id="IPR023753">
    <property type="entry name" value="FAD/NAD-binding_dom"/>
</dbReference>
<dbReference type="InterPro" id="IPR050097">
    <property type="entry name" value="Ferredoxin-NADP_redctase_2"/>
</dbReference>
<evidence type="ECO:0000256" key="4">
    <source>
        <dbReference type="ARBA" id="ARBA00023157"/>
    </source>
</evidence>
<evidence type="ECO:0000313" key="8">
    <source>
        <dbReference type="Proteomes" id="UP000230131"/>
    </source>
</evidence>
<comment type="caution">
    <text evidence="7">The sequence shown here is derived from an EMBL/GenBank/DDBJ whole genome shotgun (WGS) entry which is preliminary data.</text>
</comment>
<dbReference type="AlphaFoldDB" id="A0A2M7B897"/>
<accession>A0A2M7B897</accession>
<feature type="domain" description="FAD/NAD(P)-binding" evidence="6">
    <location>
        <begin position="28"/>
        <end position="317"/>
    </location>
</feature>
<evidence type="ECO:0000259" key="6">
    <source>
        <dbReference type="Pfam" id="PF07992"/>
    </source>
</evidence>
<evidence type="ECO:0000256" key="2">
    <source>
        <dbReference type="ARBA" id="ARBA00022827"/>
    </source>
</evidence>
<dbReference type="Gene3D" id="3.50.50.60">
    <property type="entry name" value="FAD/NAD(P)-binding domain"/>
    <property type="match status" value="2"/>
</dbReference>
<dbReference type="PRINTS" id="PR00368">
    <property type="entry name" value="FADPNR"/>
</dbReference>
<dbReference type="GO" id="GO:0016668">
    <property type="term" value="F:oxidoreductase activity, acting on a sulfur group of donors, NAD(P) as acceptor"/>
    <property type="evidence" value="ECO:0007669"/>
    <property type="project" value="UniProtKB-ARBA"/>
</dbReference>
<dbReference type="InterPro" id="IPR036188">
    <property type="entry name" value="FAD/NAD-bd_sf"/>
</dbReference>
<name>A0A2M7B897_9BACT</name>
<evidence type="ECO:0000256" key="3">
    <source>
        <dbReference type="ARBA" id="ARBA00023002"/>
    </source>
</evidence>
<dbReference type="EMBL" id="PEVH01000020">
    <property type="protein sequence ID" value="PIU99289.1"/>
    <property type="molecule type" value="Genomic_DNA"/>
</dbReference>
<reference evidence="8" key="1">
    <citation type="submission" date="2017-09" db="EMBL/GenBank/DDBJ databases">
        <title>Depth-based differentiation of microbial function through sediment-hosted aquifers and enrichment of novel symbionts in the deep terrestrial subsurface.</title>
        <authorList>
            <person name="Probst A.J."/>
            <person name="Ladd B."/>
            <person name="Jarett J.K."/>
            <person name="Geller-Mcgrath D.E."/>
            <person name="Sieber C.M.K."/>
            <person name="Emerson J.B."/>
            <person name="Anantharaman K."/>
            <person name="Thomas B.C."/>
            <person name="Malmstrom R."/>
            <person name="Stieglmeier M."/>
            <person name="Klingl A."/>
            <person name="Woyke T."/>
            <person name="Ryan C.M."/>
            <person name="Banfield J.F."/>
        </authorList>
    </citation>
    <scope>NUCLEOTIDE SEQUENCE [LARGE SCALE GENOMIC DNA]</scope>
</reference>
<dbReference type="SUPFAM" id="SSF51905">
    <property type="entry name" value="FAD/NAD(P)-binding domain"/>
    <property type="match status" value="2"/>
</dbReference>
<keyword evidence="4" id="KW-1015">Disulfide bond</keyword>
<evidence type="ECO:0000256" key="1">
    <source>
        <dbReference type="ARBA" id="ARBA00022630"/>
    </source>
</evidence>
<dbReference type="PROSITE" id="PS00573">
    <property type="entry name" value="PYRIDINE_REDOX_2"/>
    <property type="match status" value="1"/>
</dbReference>
<protein>
    <submittedName>
        <fullName evidence="7">Thioredoxin-disulfide reductase</fullName>
    </submittedName>
</protein>
<organism evidence="7 8">
    <name type="scientific">Candidatus Wolfebacteria bacterium CG03_land_8_20_14_0_80_36_15</name>
    <dbReference type="NCBI Taxonomy" id="1975067"/>
    <lineage>
        <taxon>Bacteria</taxon>
        <taxon>Candidatus Wolfeibacteriota</taxon>
    </lineage>
</organism>